<dbReference type="InterPro" id="IPR018376">
    <property type="entry name" value="Enoyl-CoA_hyd/isom_CS"/>
</dbReference>
<dbReference type="PROSITE" id="PS00166">
    <property type="entry name" value="ENOYL_COA_HYDRATASE"/>
    <property type="match status" value="1"/>
</dbReference>
<proteinExistence type="inferred from homology"/>
<keyword evidence="2" id="KW-0443">Lipid metabolism</keyword>
<dbReference type="Pfam" id="PF00378">
    <property type="entry name" value="ECH_1"/>
    <property type="match status" value="1"/>
</dbReference>
<dbReference type="Gene3D" id="1.10.12.10">
    <property type="entry name" value="Lyase 2-enoyl-coa Hydratase, Chain A, domain 2"/>
    <property type="match status" value="1"/>
</dbReference>
<dbReference type="GO" id="GO:0016829">
    <property type="term" value="F:lyase activity"/>
    <property type="evidence" value="ECO:0007669"/>
    <property type="project" value="UniProtKB-KW"/>
</dbReference>
<evidence type="ECO:0000313" key="6">
    <source>
        <dbReference type="Proteomes" id="UP001142648"/>
    </source>
</evidence>
<dbReference type="AlphaFoldDB" id="A0A9X2W2E3"/>
<dbReference type="GO" id="GO:0006635">
    <property type="term" value="P:fatty acid beta-oxidation"/>
    <property type="evidence" value="ECO:0007669"/>
    <property type="project" value="TreeGrafter"/>
</dbReference>
<reference evidence="5" key="1">
    <citation type="submission" date="2022-09" db="EMBL/GenBank/DDBJ databases">
        <title>The genome sequence of Tsuneonella sp. YG55.</title>
        <authorList>
            <person name="Liu Y."/>
        </authorList>
    </citation>
    <scope>NUCLEOTIDE SEQUENCE</scope>
    <source>
        <strain evidence="5">YG55</strain>
    </source>
</reference>
<evidence type="ECO:0000256" key="3">
    <source>
        <dbReference type="ARBA" id="ARBA00023239"/>
    </source>
</evidence>
<dbReference type="EMBL" id="JAOAMV010000004">
    <property type="protein sequence ID" value="MCT2559319.1"/>
    <property type="molecule type" value="Genomic_DNA"/>
</dbReference>
<dbReference type="InterPro" id="IPR029045">
    <property type="entry name" value="ClpP/crotonase-like_dom_sf"/>
</dbReference>
<comment type="similarity">
    <text evidence="1 4">Belongs to the enoyl-CoA hydratase/isomerase family.</text>
</comment>
<dbReference type="FunFam" id="3.90.226.10:FF:000009">
    <property type="entry name" value="Carnitinyl-CoA dehydratase"/>
    <property type="match status" value="1"/>
</dbReference>
<name>A0A9X2W2E3_9SPHN</name>
<organism evidence="5 6">
    <name type="scientific">Tsuneonella litorea</name>
    <dbReference type="NCBI Taxonomy" id="2976475"/>
    <lineage>
        <taxon>Bacteria</taxon>
        <taxon>Pseudomonadati</taxon>
        <taxon>Pseudomonadota</taxon>
        <taxon>Alphaproteobacteria</taxon>
        <taxon>Sphingomonadales</taxon>
        <taxon>Erythrobacteraceae</taxon>
        <taxon>Tsuneonella</taxon>
    </lineage>
</organism>
<evidence type="ECO:0000256" key="2">
    <source>
        <dbReference type="ARBA" id="ARBA00023098"/>
    </source>
</evidence>
<evidence type="ECO:0000313" key="5">
    <source>
        <dbReference type="EMBL" id="MCT2559319.1"/>
    </source>
</evidence>
<dbReference type="InterPro" id="IPR001753">
    <property type="entry name" value="Enoyl-CoA_hydra/iso"/>
</dbReference>
<dbReference type="PANTHER" id="PTHR11941">
    <property type="entry name" value="ENOYL-COA HYDRATASE-RELATED"/>
    <property type="match status" value="1"/>
</dbReference>
<keyword evidence="3" id="KW-0456">Lyase</keyword>
<dbReference type="SUPFAM" id="SSF52096">
    <property type="entry name" value="ClpP/crotonase"/>
    <property type="match status" value="1"/>
</dbReference>
<dbReference type="RefSeq" id="WP_259962189.1">
    <property type="nucleotide sequence ID" value="NZ_JAOAMV010000004.1"/>
</dbReference>
<dbReference type="PANTHER" id="PTHR11941:SF169">
    <property type="entry name" value="(7AS)-7A-METHYL-1,5-DIOXO-2,3,5,6,7,7A-HEXAHYDRO-1H-INDENE-CARBOXYL-COA HYDROLASE"/>
    <property type="match status" value="1"/>
</dbReference>
<dbReference type="InterPro" id="IPR014748">
    <property type="entry name" value="Enoyl-CoA_hydra_C"/>
</dbReference>
<dbReference type="Proteomes" id="UP001142648">
    <property type="component" value="Unassembled WGS sequence"/>
</dbReference>
<protein>
    <submittedName>
        <fullName evidence="5">Enoyl-CoA hydratase-related protein</fullName>
    </submittedName>
</protein>
<keyword evidence="6" id="KW-1185">Reference proteome</keyword>
<evidence type="ECO:0000256" key="1">
    <source>
        <dbReference type="ARBA" id="ARBA00005254"/>
    </source>
</evidence>
<sequence length="264" mass="28150">MDQENDSPVVLRTLSERVALVTINRPKARNAINSEVANLLEEVLKKTECNPEIDVVILTGSGGTVFSAGADLKEVAAGRFSSLFTECGGFAGFVHAKRRKPWIAAVDGLALAGGCEIALACDLIVASESAEFGLPEVSRGLIASAGGLYRLTRSLPKVLAIELILTAGRLPAARAMAFGLVNRITEDGCAVDAAHDLALQISVNAPLAVRESLGIARLSYDLSEEALQKMSEESQERLMVTKDFTEGPKAFAEKRNPEWSRVGI</sequence>
<dbReference type="CDD" id="cd06558">
    <property type="entry name" value="crotonase-like"/>
    <property type="match status" value="1"/>
</dbReference>
<accession>A0A9X2W2E3</accession>
<gene>
    <name evidence="5" type="ORF">N0B51_10030</name>
</gene>
<dbReference type="Gene3D" id="3.90.226.10">
    <property type="entry name" value="2-enoyl-CoA Hydratase, Chain A, domain 1"/>
    <property type="match status" value="1"/>
</dbReference>
<evidence type="ECO:0000256" key="4">
    <source>
        <dbReference type="RuleBase" id="RU003707"/>
    </source>
</evidence>
<comment type="caution">
    <text evidence="5">The sequence shown here is derived from an EMBL/GenBank/DDBJ whole genome shotgun (WGS) entry which is preliminary data.</text>
</comment>